<comment type="subcellular location">
    <subcellularLocation>
        <location evidence="2 9">Cytoplasm</location>
    </subcellularLocation>
</comment>
<keyword evidence="8 9" id="KW-0030">Aminoacyl-tRNA synthetase</keyword>
<evidence type="ECO:0000256" key="1">
    <source>
        <dbReference type="ARBA" id="ARBA00003314"/>
    </source>
</evidence>
<feature type="domain" description="Methionyl-tRNA synthetase anticodon-binding" evidence="11">
    <location>
        <begin position="398"/>
        <end position="538"/>
    </location>
</feature>
<evidence type="ECO:0000256" key="6">
    <source>
        <dbReference type="ARBA" id="ARBA00022840"/>
    </source>
</evidence>
<dbReference type="CDD" id="cd07957">
    <property type="entry name" value="Anticodon_Ia_Met"/>
    <property type="match status" value="1"/>
</dbReference>
<sequence length="540" mass="59494">MSEQTSPGTAEAPSAGTRTPGAPFYITTAIAYPNGAPHIGHAYEYIATDAIARFKRLDGFDVRYLTGTDVHGQKMAEAAAAEGISAAELATRNSDVFQALQEKLNISFDRFIRTSDADHYEASKAIWRAMNEAGDIYLGTYAGWYSVRDERFFAEDETEVRGPDGSAGRFAIETGTPVTWTEEQTYFFKLSAYTDRLLAHYEAHPEFIGPDVRRNEIISFVSGGLKDLSISRTTFDWGVPVPDHPEHVMYVWVDALTNYLTGVGFPDTAAEDFGKYWPANLHMIGKDIIRFHSVYWPAFLMSAGIALPERVFAHGFINVKGEKMSKSVGNVVDPIALIDAFGLDQVRYFFLREVSFGQDGSYSEEAIIGRINADLANELGNLAQRSLSMVNKNLGGIVPEPGEFTAADLELLKQADDLLDTVRGHYDVPAMHLALEAIWLMLGAANRYFSAEEPWVLRKSPAESDQKRFGTVLYTTLEAVRIAALLVQPVMPESGGKLLDLLGQDASARDFRAVGTRLAPGTVLPTPAGVFPRYQAETKE</sequence>
<dbReference type="Pfam" id="PF19303">
    <property type="entry name" value="Anticodon_3"/>
    <property type="match status" value="1"/>
</dbReference>
<evidence type="ECO:0000256" key="2">
    <source>
        <dbReference type="ARBA" id="ARBA00004496"/>
    </source>
</evidence>
<dbReference type="SUPFAM" id="SSF47323">
    <property type="entry name" value="Anticodon-binding domain of a subclass of class I aminoacyl-tRNA synthetases"/>
    <property type="match status" value="1"/>
</dbReference>
<feature type="domain" description="Methionyl/Leucyl tRNA synthetase" evidence="10">
    <location>
        <begin position="25"/>
        <end position="386"/>
    </location>
</feature>
<comment type="caution">
    <text evidence="9">Lacks conserved residue(s) required for the propagation of feature annotation.</text>
</comment>
<dbReference type="Pfam" id="PF09334">
    <property type="entry name" value="tRNA-synt_1g"/>
    <property type="match status" value="1"/>
</dbReference>
<keyword evidence="6 9" id="KW-0067">ATP-binding</keyword>
<dbReference type="PRINTS" id="PR01041">
    <property type="entry name" value="TRNASYNTHMET"/>
</dbReference>
<evidence type="ECO:0000256" key="8">
    <source>
        <dbReference type="ARBA" id="ARBA00023146"/>
    </source>
</evidence>
<dbReference type="InterPro" id="IPR015413">
    <property type="entry name" value="Methionyl/Leucyl_tRNA_Synth"/>
</dbReference>
<comment type="catalytic activity">
    <reaction evidence="9">
        <text>tRNA(Met) + L-methionine + ATP = L-methionyl-tRNA(Met) + AMP + diphosphate</text>
        <dbReference type="Rhea" id="RHEA:13481"/>
        <dbReference type="Rhea" id="RHEA-COMP:9667"/>
        <dbReference type="Rhea" id="RHEA-COMP:9698"/>
        <dbReference type="ChEBI" id="CHEBI:30616"/>
        <dbReference type="ChEBI" id="CHEBI:33019"/>
        <dbReference type="ChEBI" id="CHEBI:57844"/>
        <dbReference type="ChEBI" id="CHEBI:78442"/>
        <dbReference type="ChEBI" id="CHEBI:78530"/>
        <dbReference type="ChEBI" id="CHEBI:456215"/>
        <dbReference type="EC" id="6.1.1.10"/>
    </reaction>
</comment>
<dbReference type="HAMAP" id="MF_01228">
    <property type="entry name" value="Met_tRNA_synth_type2"/>
    <property type="match status" value="1"/>
</dbReference>
<evidence type="ECO:0000313" key="12">
    <source>
        <dbReference type="EMBL" id="BBX86338.1"/>
    </source>
</evidence>
<keyword evidence="7 9" id="KW-0648">Protein biosynthesis</keyword>
<accession>A0ABM7IHT0</accession>
<dbReference type="Gene3D" id="2.170.220.10">
    <property type="match status" value="1"/>
</dbReference>
<feature type="short sequence motif" description="'KMSKS' region" evidence="9">
    <location>
        <begin position="323"/>
        <end position="327"/>
    </location>
</feature>
<dbReference type="NCBIfam" id="TIGR00398">
    <property type="entry name" value="metG"/>
    <property type="match status" value="1"/>
</dbReference>
<dbReference type="GO" id="GO:0016874">
    <property type="term" value="F:ligase activity"/>
    <property type="evidence" value="ECO:0007669"/>
    <property type="project" value="UniProtKB-KW"/>
</dbReference>
<dbReference type="EC" id="6.1.1.10" evidence="9"/>
<proteinExistence type="inferred from homology"/>
<keyword evidence="4 9" id="KW-0436">Ligase</keyword>
<protein>
    <recommendedName>
        <fullName evidence="9">Methionine--tRNA ligase</fullName>
        <ecNumber evidence="9">6.1.1.10</ecNumber>
    </recommendedName>
    <alternativeName>
        <fullName evidence="9">Methionyl-tRNA synthetase</fullName>
        <shortName evidence="9">MetRS</shortName>
    </alternativeName>
</protein>
<dbReference type="CDD" id="cd00814">
    <property type="entry name" value="MetRS_core"/>
    <property type="match status" value="1"/>
</dbReference>
<feature type="short sequence motif" description="'HIGH' region" evidence="9">
    <location>
        <begin position="31"/>
        <end position="41"/>
    </location>
</feature>
<comment type="function">
    <text evidence="1 9">Is required not only for elongation of protein synthesis but also for the initiation of all mRNA translation through initiator tRNA(fMet) aminoacylation.</text>
</comment>
<dbReference type="EMBL" id="AP022577">
    <property type="protein sequence ID" value="BBX86338.1"/>
    <property type="molecule type" value="Genomic_DNA"/>
</dbReference>
<evidence type="ECO:0000256" key="3">
    <source>
        <dbReference type="ARBA" id="ARBA00022490"/>
    </source>
</evidence>
<dbReference type="NCBIfam" id="NF008900">
    <property type="entry name" value="PRK12267.1"/>
    <property type="match status" value="1"/>
</dbReference>
<dbReference type="InterPro" id="IPR033911">
    <property type="entry name" value="MetRS_core"/>
</dbReference>
<dbReference type="InterPro" id="IPR001412">
    <property type="entry name" value="aa-tRNA-synth_I_CS"/>
</dbReference>
<dbReference type="SUPFAM" id="SSF52374">
    <property type="entry name" value="Nucleotidylyl transferase"/>
    <property type="match status" value="1"/>
</dbReference>
<dbReference type="InterPro" id="IPR014758">
    <property type="entry name" value="Met-tRNA_synth"/>
</dbReference>
<comment type="similarity">
    <text evidence="9">Belongs to the class-I aminoacyl-tRNA synthetase family. MetG type 2B subfamily.</text>
</comment>
<dbReference type="PANTHER" id="PTHR43326:SF1">
    <property type="entry name" value="METHIONINE--TRNA LIGASE, MITOCHONDRIAL"/>
    <property type="match status" value="1"/>
</dbReference>
<gene>
    <name evidence="9 12" type="primary">metG</name>
    <name evidence="12" type="ORF">MAUB_42110</name>
</gene>
<keyword evidence="5 9" id="KW-0547">Nucleotide-binding</keyword>
<dbReference type="InterPro" id="IPR023457">
    <property type="entry name" value="Met-tRNA_synth_2"/>
</dbReference>
<dbReference type="Gene3D" id="3.40.50.620">
    <property type="entry name" value="HUPs"/>
    <property type="match status" value="1"/>
</dbReference>
<evidence type="ECO:0000256" key="5">
    <source>
        <dbReference type="ARBA" id="ARBA00022741"/>
    </source>
</evidence>
<evidence type="ECO:0000259" key="10">
    <source>
        <dbReference type="Pfam" id="PF09334"/>
    </source>
</evidence>
<dbReference type="InterPro" id="IPR009080">
    <property type="entry name" value="tRNAsynth_Ia_anticodon-bd"/>
</dbReference>
<dbReference type="PANTHER" id="PTHR43326">
    <property type="entry name" value="METHIONYL-TRNA SYNTHETASE"/>
    <property type="match status" value="1"/>
</dbReference>
<name>A0ABM7IHT0_9MYCO</name>
<organism evidence="12 13">
    <name type="scientific">Mycolicibacterium aubagnense</name>
    <dbReference type="NCBI Taxonomy" id="319707"/>
    <lineage>
        <taxon>Bacteria</taxon>
        <taxon>Bacillati</taxon>
        <taxon>Actinomycetota</taxon>
        <taxon>Actinomycetes</taxon>
        <taxon>Mycobacteriales</taxon>
        <taxon>Mycobacteriaceae</taxon>
        <taxon>Mycolicibacterium</taxon>
    </lineage>
</organism>
<dbReference type="RefSeq" id="WP_234884075.1">
    <property type="nucleotide sequence ID" value="NZ_AP022577.1"/>
</dbReference>
<dbReference type="InterPro" id="IPR041872">
    <property type="entry name" value="Anticodon_Met"/>
</dbReference>
<reference evidence="12 13" key="1">
    <citation type="journal article" date="2019" name="Emerg. Microbes Infect.">
        <title>Comprehensive subspecies identification of 175 nontuberculous mycobacteria species based on 7547 genomic profiles.</title>
        <authorList>
            <person name="Matsumoto Y."/>
            <person name="Kinjo T."/>
            <person name="Motooka D."/>
            <person name="Nabeya D."/>
            <person name="Jung N."/>
            <person name="Uechi K."/>
            <person name="Horii T."/>
            <person name="Iida T."/>
            <person name="Fujita J."/>
            <person name="Nakamura S."/>
        </authorList>
    </citation>
    <scope>NUCLEOTIDE SEQUENCE [LARGE SCALE GENOMIC DNA]</scope>
    <source>
        <strain evidence="12 13">JCM 15296</strain>
    </source>
</reference>
<keyword evidence="13" id="KW-1185">Reference proteome</keyword>
<dbReference type="PROSITE" id="PS00178">
    <property type="entry name" value="AA_TRNA_LIGASE_I"/>
    <property type="match status" value="1"/>
</dbReference>
<dbReference type="InterPro" id="IPR014729">
    <property type="entry name" value="Rossmann-like_a/b/a_fold"/>
</dbReference>
<evidence type="ECO:0000313" key="13">
    <source>
        <dbReference type="Proteomes" id="UP000465609"/>
    </source>
</evidence>
<evidence type="ECO:0000256" key="7">
    <source>
        <dbReference type="ARBA" id="ARBA00022917"/>
    </source>
</evidence>
<dbReference type="Proteomes" id="UP000465609">
    <property type="component" value="Chromosome"/>
</dbReference>
<dbReference type="Gene3D" id="1.10.730.10">
    <property type="entry name" value="Isoleucyl-tRNA Synthetase, Domain 1"/>
    <property type="match status" value="1"/>
</dbReference>
<evidence type="ECO:0000259" key="11">
    <source>
        <dbReference type="Pfam" id="PF19303"/>
    </source>
</evidence>
<keyword evidence="3 9" id="KW-0963">Cytoplasm</keyword>
<comment type="subunit">
    <text evidence="9">Monomer.</text>
</comment>
<evidence type="ECO:0000256" key="4">
    <source>
        <dbReference type="ARBA" id="ARBA00022598"/>
    </source>
</evidence>
<evidence type="ECO:0000256" key="9">
    <source>
        <dbReference type="HAMAP-Rule" id="MF_01228"/>
    </source>
</evidence>